<feature type="transmembrane region" description="Helical" evidence="1">
    <location>
        <begin position="7"/>
        <end position="32"/>
    </location>
</feature>
<dbReference type="RefSeq" id="WP_322410004.1">
    <property type="nucleotide sequence ID" value="NZ_CP139779.1"/>
</dbReference>
<evidence type="ECO:0000256" key="1">
    <source>
        <dbReference type="SAM" id="Phobius"/>
    </source>
</evidence>
<gene>
    <name evidence="2" type="ORF">T9R20_14430</name>
</gene>
<feature type="transmembrane region" description="Helical" evidence="1">
    <location>
        <begin position="80"/>
        <end position="105"/>
    </location>
</feature>
<keyword evidence="1" id="KW-0472">Membrane</keyword>
<accession>A0ABZ0V972</accession>
<keyword evidence="1" id="KW-0812">Transmembrane</keyword>
<name>A0ABZ0V972_9MICO</name>
<proteinExistence type="predicted"/>
<feature type="transmembrane region" description="Helical" evidence="1">
    <location>
        <begin position="111"/>
        <end position="136"/>
    </location>
</feature>
<organism evidence="2 3">
    <name type="scientific">Microbacterium invictum</name>
    <dbReference type="NCBI Taxonomy" id="515415"/>
    <lineage>
        <taxon>Bacteria</taxon>
        <taxon>Bacillati</taxon>
        <taxon>Actinomycetota</taxon>
        <taxon>Actinomycetes</taxon>
        <taxon>Micrococcales</taxon>
        <taxon>Microbacteriaceae</taxon>
        <taxon>Microbacterium</taxon>
    </lineage>
</organism>
<dbReference type="Proteomes" id="UP001324533">
    <property type="component" value="Chromosome"/>
</dbReference>
<reference evidence="2 3" key="1">
    <citation type="submission" date="2023-06" db="EMBL/GenBank/DDBJ databases">
        <title>Rock-solubilizing bacteria, Microbacterium invictum, promotes re-establishment of vegetation in rocky wasteland by accelerating rock bio-weathering and reshaping soil bacterial community.</title>
        <authorList>
            <person name="Liu C."/>
        </authorList>
    </citation>
    <scope>NUCLEOTIDE SEQUENCE [LARGE SCALE GENOMIC DNA]</scope>
    <source>
        <strain evidence="2 3">X-18</strain>
    </source>
</reference>
<sequence>MGKKTILALRVIIALSLVGSLVVQTVIVPLLWIDLDSAPLWARVSIAVLIVLGVLTLQIFAVCVWLLLTMVRRGAVFTPAAFRYVDVIIGAVVAASLVTFAFAVVLRFGEAAPGVVGLISGFALVLAGMALLVVVMRMLLTQAIAREVEAGRLRAELDEVI</sequence>
<dbReference type="EMBL" id="CP139779">
    <property type="protein sequence ID" value="WQB69876.1"/>
    <property type="molecule type" value="Genomic_DNA"/>
</dbReference>
<dbReference type="Pfam" id="PF11188">
    <property type="entry name" value="DUF2975"/>
    <property type="match status" value="1"/>
</dbReference>
<feature type="transmembrane region" description="Helical" evidence="1">
    <location>
        <begin position="44"/>
        <end position="68"/>
    </location>
</feature>
<keyword evidence="1" id="KW-1133">Transmembrane helix</keyword>
<evidence type="ECO:0000313" key="3">
    <source>
        <dbReference type="Proteomes" id="UP001324533"/>
    </source>
</evidence>
<keyword evidence="3" id="KW-1185">Reference proteome</keyword>
<evidence type="ECO:0000313" key="2">
    <source>
        <dbReference type="EMBL" id="WQB69876.1"/>
    </source>
</evidence>
<protein>
    <submittedName>
        <fullName evidence="2">DUF2975 domain-containing protein</fullName>
    </submittedName>
</protein>
<dbReference type="InterPro" id="IPR021354">
    <property type="entry name" value="DUF2975"/>
</dbReference>